<proteinExistence type="predicted"/>
<dbReference type="PANTHER" id="PTHR30083:SF0">
    <property type="entry name" value="3'-PHOSPHOADENOSINE 5'-PHOSPHOSULFATE SULFOTRANSFERASE (PAPS REDUCTASE)_FAD SYNTHETASE"/>
    <property type="match status" value="1"/>
</dbReference>
<dbReference type="InterPro" id="IPR021845">
    <property type="entry name" value="DUF3440"/>
</dbReference>
<evidence type="ECO:0000313" key="3">
    <source>
        <dbReference type="Proteomes" id="UP000093129"/>
    </source>
</evidence>
<dbReference type="RefSeq" id="WP_065413124.1">
    <property type="nucleotide sequence ID" value="NZ_MASQ01000078.1"/>
</dbReference>
<dbReference type="PANTHER" id="PTHR30083">
    <property type="entry name" value="TRANSCRIPTIONAL REGULATOR-RELATED"/>
    <property type="match status" value="1"/>
</dbReference>
<dbReference type="Proteomes" id="UP000093129">
    <property type="component" value="Unassembled WGS sequence"/>
</dbReference>
<evidence type="ECO:0000313" key="2">
    <source>
        <dbReference type="EMBL" id="OCB03113.1"/>
    </source>
</evidence>
<comment type="caution">
    <text evidence="2">The sequence shown here is derived from an EMBL/GenBank/DDBJ whole genome shotgun (WGS) entry which is preliminary data.</text>
</comment>
<gene>
    <name evidence="2" type="ORF">BBC27_09705</name>
</gene>
<name>A0A1B9BZN3_9PROT</name>
<accession>A0A1B9BZN3</accession>
<dbReference type="Pfam" id="PF01507">
    <property type="entry name" value="PAPS_reduct"/>
    <property type="match status" value="1"/>
</dbReference>
<dbReference type="GO" id="GO:0003824">
    <property type="term" value="F:catalytic activity"/>
    <property type="evidence" value="ECO:0007669"/>
    <property type="project" value="InterPro"/>
</dbReference>
<organism evidence="2 3">
    <name type="scientific">Acidithiobacillus ferrivorans</name>
    <dbReference type="NCBI Taxonomy" id="160808"/>
    <lineage>
        <taxon>Bacteria</taxon>
        <taxon>Pseudomonadati</taxon>
        <taxon>Pseudomonadota</taxon>
        <taxon>Acidithiobacillia</taxon>
        <taxon>Acidithiobacillales</taxon>
        <taxon>Acidithiobacillaceae</taxon>
        <taxon>Acidithiobacillus</taxon>
    </lineage>
</organism>
<dbReference type="AlphaFoldDB" id="A0A1B9BZN3"/>
<dbReference type="Gene3D" id="3.40.50.620">
    <property type="entry name" value="HUPs"/>
    <property type="match status" value="1"/>
</dbReference>
<dbReference type="SUPFAM" id="SSF52402">
    <property type="entry name" value="Adenine nucleotide alpha hydrolases-like"/>
    <property type="match status" value="1"/>
</dbReference>
<feature type="domain" description="Phosphoadenosine phosphosulphate reductase" evidence="1">
    <location>
        <begin position="28"/>
        <end position="88"/>
    </location>
</feature>
<dbReference type="EMBL" id="MASQ01000078">
    <property type="protein sequence ID" value="OCB03113.1"/>
    <property type="molecule type" value="Genomic_DNA"/>
</dbReference>
<dbReference type="InterPro" id="IPR002500">
    <property type="entry name" value="PAPS_reduct_dom"/>
</dbReference>
<dbReference type="CDD" id="cd23947">
    <property type="entry name" value="PAPS_reductase-like_YbdN"/>
    <property type="match status" value="1"/>
</dbReference>
<protein>
    <submittedName>
        <fullName evidence="2">Phosphoadenosine phosphosulfate reductase</fullName>
    </submittedName>
</protein>
<dbReference type="InterPro" id="IPR014729">
    <property type="entry name" value="Rossmann-like_a/b/a_fold"/>
</dbReference>
<reference evidence="2 3" key="1">
    <citation type="submission" date="2016-07" db="EMBL/GenBank/DDBJ databases">
        <title>Draft genome of a psychrotolerant acidophile Acidithiobacillus ferrivorans strain YL15.</title>
        <authorList>
            <person name="Peng T."/>
            <person name="Ma L."/>
            <person name="Nan M."/>
            <person name="An N."/>
            <person name="Wang M."/>
            <person name="Qiu G."/>
            <person name="Zeng W."/>
        </authorList>
    </citation>
    <scope>NUCLEOTIDE SEQUENCE [LARGE SCALE GENOMIC DNA]</scope>
    <source>
        <strain evidence="2 3">YL15</strain>
    </source>
</reference>
<evidence type="ECO:0000259" key="1">
    <source>
        <dbReference type="Pfam" id="PF01507"/>
    </source>
</evidence>
<sequence length="407" mass="47862">MSKTYLSIDVYTAARQRMERVFDDFSSVYLSFSGGKDSGLMLNLALEVAREKGCLPLNVLLLDLEAQYQHTADYLRRVADHPDVNLHWVCLPLHLRNAVSQIQPHWLCWDPDAKDLWVRDLPDHPKVISDEAFFPFFRRGMEFEEFTLEFGEWFSEQHGGEQTACMVGICTDESLNRFRTIVNEKKTRWEGFGWTTLETPHVYNAYPIYDWSVRDIWTANGKFGWDYNKVYDLMQMAGVSLHKQRLCQPFGDDQRQGLWLFKILEPDVWAKLVTRVAGANFGQRHVQEMGNVLGNIRIKLPEGYTWKRYAKFLLATMPPDQAEHYRTKIAKFLKVWRKDIRSGKYPDVDRIYDFADPRIEASRKVPSWRRVCKVLLKNDYWCKGLSFSQTKRDMERQLALVTKYIDL</sequence>
<dbReference type="GO" id="GO:0071453">
    <property type="term" value="P:cellular response to oxygen levels"/>
    <property type="evidence" value="ECO:0007669"/>
    <property type="project" value="TreeGrafter"/>
</dbReference>
<dbReference type="Pfam" id="PF11922">
    <property type="entry name" value="DUF3440"/>
    <property type="match status" value="2"/>
</dbReference>